<feature type="transmembrane region" description="Helical" evidence="4">
    <location>
        <begin position="332"/>
        <end position="353"/>
    </location>
</feature>
<evidence type="ECO:0000256" key="3">
    <source>
        <dbReference type="ARBA" id="ARBA00023136"/>
    </source>
</evidence>
<evidence type="ECO:0000256" key="2">
    <source>
        <dbReference type="ARBA" id="ARBA00022989"/>
    </source>
</evidence>
<dbReference type="PANTHER" id="PTHR23526:SF1">
    <property type="entry name" value="MAJOR FACILITATOR SUPERFAMILY MFS_1"/>
    <property type="match status" value="1"/>
</dbReference>
<dbReference type="InterPro" id="IPR020846">
    <property type="entry name" value="MFS_dom"/>
</dbReference>
<evidence type="ECO:0000313" key="6">
    <source>
        <dbReference type="EMBL" id="KUK23567.1"/>
    </source>
</evidence>
<dbReference type="InterPro" id="IPR011701">
    <property type="entry name" value="MFS"/>
</dbReference>
<organism evidence="6 7">
    <name type="scientific">Thermotoga petrophila</name>
    <dbReference type="NCBI Taxonomy" id="93929"/>
    <lineage>
        <taxon>Bacteria</taxon>
        <taxon>Thermotogati</taxon>
        <taxon>Thermotogota</taxon>
        <taxon>Thermotogae</taxon>
        <taxon>Thermotogales</taxon>
        <taxon>Thermotogaceae</taxon>
        <taxon>Thermotoga</taxon>
    </lineage>
</organism>
<dbReference type="Gene3D" id="1.20.1250.20">
    <property type="entry name" value="MFS general substrate transporter like domains"/>
    <property type="match status" value="2"/>
</dbReference>
<feature type="transmembrane region" description="Helical" evidence="4">
    <location>
        <begin position="251"/>
        <end position="268"/>
    </location>
</feature>
<feature type="transmembrane region" description="Helical" evidence="4">
    <location>
        <begin position="365"/>
        <end position="385"/>
    </location>
</feature>
<reference evidence="6 7" key="1">
    <citation type="journal article" date="2015" name="MBio">
        <title>Genome-Resolved Metagenomic Analysis Reveals Roles for Candidate Phyla and Other Microbial Community Members in Biogeochemical Transformations in Oil Reservoirs.</title>
        <authorList>
            <person name="Hu P."/>
            <person name="Tom L."/>
            <person name="Singh A."/>
            <person name="Thomas B.C."/>
            <person name="Baker B.J."/>
            <person name="Piceno Y.M."/>
            <person name="Andersen G.L."/>
            <person name="Banfield J.F."/>
        </authorList>
    </citation>
    <scope>NUCLEOTIDE SEQUENCE [LARGE SCALE GENOMIC DNA]</scope>
    <source>
        <strain evidence="6">46_26</strain>
    </source>
</reference>
<sequence>MLHTLEPGEKKMERLTEKDYRWNFIVNSLDYAFFSLGMTLGSIFTLFPVFARNLGASNLELGLIPAIANLGWGIPAIWGAKYAERSPKKLNLVLKVTLGERLPYLFMALISFYLAVPSPRLSLYLSILMVGIATFSMGFLGPPWMSMIEKVIDPRRRGTFFAMGNGLGAMLGVGGSAIAGELLSSHPFPVNFGYVFLTAFVFFMVSFVFLALTREVPDHTLPDDEPIWNYIKNMKNVFLDRHFRNFLIERIITSFMFASSGFITVYLLEKFSLPDESAAVFTAIVLVSQGLSSFLFGPLGDRKGHKLNLILSKIFYSAAVILAFLSTSPVHAYPVFALMGLVNTTNNVGNMAITLDFVSGKRKELYMGSLYFSIAPFSFVAPLIGGKIADLSGYGVLMVLTGLIGVFGIFYVVKFIVDPRVSNKNN</sequence>
<proteinExistence type="predicted"/>
<comment type="caution">
    <text evidence="6">The sequence shown here is derived from an EMBL/GenBank/DDBJ whole genome shotgun (WGS) entry which is preliminary data.</text>
</comment>
<feature type="transmembrane region" description="Helical" evidence="4">
    <location>
        <begin position="192"/>
        <end position="212"/>
    </location>
</feature>
<evidence type="ECO:0000259" key="5">
    <source>
        <dbReference type="PROSITE" id="PS50850"/>
    </source>
</evidence>
<feature type="transmembrane region" description="Helical" evidence="4">
    <location>
        <begin position="280"/>
        <end position="300"/>
    </location>
</feature>
<evidence type="ECO:0000256" key="1">
    <source>
        <dbReference type="ARBA" id="ARBA00022692"/>
    </source>
</evidence>
<accession>A0A101ERY1</accession>
<dbReference type="PROSITE" id="PS50850">
    <property type="entry name" value="MFS"/>
    <property type="match status" value="1"/>
</dbReference>
<feature type="transmembrane region" description="Helical" evidence="4">
    <location>
        <begin position="121"/>
        <end position="140"/>
    </location>
</feature>
<keyword evidence="3 4" id="KW-0472">Membrane</keyword>
<dbReference type="EMBL" id="LGFG01000015">
    <property type="protein sequence ID" value="KUK23567.1"/>
    <property type="molecule type" value="Genomic_DNA"/>
</dbReference>
<dbReference type="InterPro" id="IPR036259">
    <property type="entry name" value="MFS_trans_sf"/>
</dbReference>
<feature type="transmembrane region" description="Helical" evidence="4">
    <location>
        <begin position="160"/>
        <end position="180"/>
    </location>
</feature>
<dbReference type="Pfam" id="PF07690">
    <property type="entry name" value="MFS_1"/>
    <property type="match status" value="2"/>
</dbReference>
<feature type="transmembrane region" description="Helical" evidence="4">
    <location>
        <begin position="31"/>
        <end position="51"/>
    </location>
</feature>
<dbReference type="AlphaFoldDB" id="A0A101ERY1"/>
<dbReference type="Proteomes" id="UP000058636">
    <property type="component" value="Unassembled WGS sequence"/>
</dbReference>
<keyword evidence="1 4" id="KW-0812">Transmembrane</keyword>
<keyword evidence="2 4" id="KW-1133">Transmembrane helix</keyword>
<gene>
    <name evidence="6" type="ORF">XD57_0321</name>
</gene>
<feature type="transmembrane region" description="Helical" evidence="4">
    <location>
        <begin position="92"/>
        <end position="115"/>
    </location>
</feature>
<feature type="domain" description="Major facilitator superfamily (MFS) profile" evidence="5">
    <location>
        <begin position="194"/>
        <end position="426"/>
    </location>
</feature>
<dbReference type="SUPFAM" id="SSF103473">
    <property type="entry name" value="MFS general substrate transporter"/>
    <property type="match status" value="1"/>
</dbReference>
<evidence type="ECO:0000256" key="4">
    <source>
        <dbReference type="SAM" id="Phobius"/>
    </source>
</evidence>
<protein>
    <submittedName>
        <fullName evidence="6">Major facilitator superfamily MFS_1</fullName>
    </submittedName>
</protein>
<dbReference type="PATRIC" id="fig|93930.3.peg.1104"/>
<evidence type="ECO:0000313" key="7">
    <source>
        <dbReference type="Proteomes" id="UP000058636"/>
    </source>
</evidence>
<name>A0A101ERY1_9THEM</name>
<feature type="transmembrane region" description="Helical" evidence="4">
    <location>
        <begin position="307"/>
        <end position="326"/>
    </location>
</feature>
<dbReference type="InterPro" id="IPR052528">
    <property type="entry name" value="Sugar_transport-like"/>
</dbReference>
<dbReference type="GO" id="GO:0022857">
    <property type="term" value="F:transmembrane transporter activity"/>
    <property type="evidence" value="ECO:0007669"/>
    <property type="project" value="InterPro"/>
</dbReference>
<feature type="transmembrane region" description="Helical" evidence="4">
    <location>
        <begin position="63"/>
        <end position="80"/>
    </location>
</feature>
<dbReference type="PANTHER" id="PTHR23526">
    <property type="entry name" value="INTEGRAL MEMBRANE TRANSPORT PROTEIN-RELATED"/>
    <property type="match status" value="1"/>
</dbReference>
<dbReference type="CDD" id="cd06174">
    <property type="entry name" value="MFS"/>
    <property type="match status" value="1"/>
</dbReference>
<feature type="transmembrane region" description="Helical" evidence="4">
    <location>
        <begin position="391"/>
        <end position="417"/>
    </location>
</feature>